<comment type="caution">
    <text evidence="2">The sequence shown here is derived from an EMBL/GenBank/DDBJ whole genome shotgun (WGS) entry which is preliminary data.</text>
</comment>
<accession>A0A811P6V9</accession>
<keyword evidence="1" id="KW-0812">Transmembrane</keyword>
<dbReference type="Proteomes" id="UP000604825">
    <property type="component" value="Unassembled WGS sequence"/>
</dbReference>
<organism evidence="2 3">
    <name type="scientific">Miscanthus lutarioriparius</name>
    <dbReference type="NCBI Taxonomy" id="422564"/>
    <lineage>
        <taxon>Eukaryota</taxon>
        <taxon>Viridiplantae</taxon>
        <taxon>Streptophyta</taxon>
        <taxon>Embryophyta</taxon>
        <taxon>Tracheophyta</taxon>
        <taxon>Spermatophyta</taxon>
        <taxon>Magnoliopsida</taxon>
        <taxon>Liliopsida</taxon>
        <taxon>Poales</taxon>
        <taxon>Poaceae</taxon>
        <taxon>PACMAD clade</taxon>
        <taxon>Panicoideae</taxon>
        <taxon>Andropogonodae</taxon>
        <taxon>Andropogoneae</taxon>
        <taxon>Saccharinae</taxon>
        <taxon>Miscanthus</taxon>
    </lineage>
</organism>
<keyword evidence="3" id="KW-1185">Reference proteome</keyword>
<protein>
    <submittedName>
        <fullName evidence="2">Uncharacterized protein</fullName>
    </submittedName>
</protein>
<evidence type="ECO:0000313" key="2">
    <source>
        <dbReference type="EMBL" id="CAD6238583.1"/>
    </source>
</evidence>
<gene>
    <name evidence="2" type="ORF">NCGR_LOCUS25772</name>
</gene>
<dbReference type="AlphaFoldDB" id="A0A811P6V9"/>
<keyword evidence="1" id="KW-0472">Membrane</keyword>
<evidence type="ECO:0000313" key="3">
    <source>
        <dbReference type="Proteomes" id="UP000604825"/>
    </source>
</evidence>
<dbReference type="EMBL" id="CAJGYO010000006">
    <property type="protein sequence ID" value="CAD6238583.1"/>
    <property type="molecule type" value="Genomic_DNA"/>
</dbReference>
<keyword evidence="1" id="KW-1133">Transmembrane helix</keyword>
<name>A0A811P6V9_9POAL</name>
<reference evidence="2" key="1">
    <citation type="submission" date="2020-10" db="EMBL/GenBank/DDBJ databases">
        <authorList>
            <person name="Han B."/>
            <person name="Lu T."/>
            <person name="Zhao Q."/>
            <person name="Huang X."/>
            <person name="Zhao Y."/>
        </authorList>
    </citation>
    <scope>NUCLEOTIDE SEQUENCE</scope>
</reference>
<dbReference type="InterPro" id="IPR029058">
    <property type="entry name" value="AB_hydrolase_fold"/>
</dbReference>
<proteinExistence type="predicted"/>
<evidence type="ECO:0000256" key="1">
    <source>
        <dbReference type="SAM" id="Phobius"/>
    </source>
</evidence>
<dbReference type="Gene3D" id="3.40.50.1820">
    <property type="entry name" value="alpha/beta hydrolase"/>
    <property type="match status" value="1"/>
</dbReference>
<dbReference type="OrthoDB" id="443318at2759"/>
<sequence>MAASSPVILWLQRPLFTIILVALSVTVLPVALAVAAARGEQESDRVAFLPGQPRSPPVSQFAGYVTVNEHNGRALFY</sequence>
<feature type="transmembrane region" description="Helical" evidence="1">
    <location>
        <begin position="15"/>
        <end position="37"/>
    </location>
</feature>